<keyword evidence="3" id="KW-1185">Reference proteome</keyword>
<dbReference type="EMBL" id="BOPL01000013">
    <property type="protein sequence ID" value="GIK07383.1"/>
    <property type="molecule type" value="Genomic_DNA"/>
</dbReference>
<protein>
    <submittedName>
        <fullName evidence="2">Uncharacterized protein</fullName>
    </submittedName>
</protein>
<dbReference type="Proteomes" id="UP000710440">
    <property type="component" value="Unassembled WGS sequence"/>
</dbReference>
<comment type="caution">
    <text evidence="2">The sequence shown here is derived from an EMBL/GenBank/DDBJ whole genome shotgun (WGS) entry which is preliminary data.</text>
</comment>
<dbReference type="OrthoDB" id="3439209at2759"/>
<name>A0A9P3C729_ASPVI</name>
<reference evidence="2 3" key="1">
    <citation type="submission" date="2021-02" db="EMBL/GenBank/DDBJ databases">
        <title>Pan-genome distribution and transcriptional activeness of fungal secondary metabolism genes in Aspergillus section Fumigati.</title>
        <authorList>
            <person name="Takahashi H."/>
            <person name="Umemura M."/>
            <person name="Ninomiya A."/>
            <person name="Kusuya Y."/>
            <person name="Urayama S."/>
            <person name="Shimizu M."/>
            <person name="Watanabe A."/>
            <person name="Kamei K."/>
            <person name="Yaguchi T."/>
            <person name="Hagiwara D."/>
        </authorList>
    </citation>
    <scope>NUCLEOTIDE SEQUENCE [LARGE SCALE GENOMIC DNA]</scope>
    <source>
        <strain evidence="2 3">IFM 47045</strain>
    </source>
</reference>
<proteinExistence type="predicted"/>
<dbReference type="AlphaFoldDB" id="A0A9P3C729"/>
<sequence length="536" mass="59276">MDLDMLSVYMCPAGVPLIPSNVHSPSLNLPMHALHPPSIPAIEDRSGELGDRKGNMASLKAMLRVLVGPDHSKTCLIFEKNPDSTDPDPASYLFENRGHLLPAKPCDQQSALCSRKAVNCDQSWTNHCTGVTEGQSEAIVDNSNRLPMADEQTMKPDVCSWSDVLTSFEPENHGLSPDYYTCLANIQTLHRPRQSDGVVTGPENREQHGDFKIEAPVQESAFCDEETKSDNYHCGLVHPISRPSLYMAVDPFGSSSETNATSDTTSPSASQESLADPFRHGFRRAHRPYSHIGGAMLFQNQGSPASSVATTDDPYTPMAGTCSATTPLHWSSSGQMVPWEMQSPEFELRNSCFSQLRHHGSQLEEIPRNATVDACHGLPSVDCGQHYPQQPPFVLNPFTPHEYNSTSVKHRSEVDGGHCQLAFANDELTYPQHQYETIQSVHATIASNGALSRQGRTSTRSISCHNEARNAFLIECKRRGLSYKDIKRLGGFEEAESTLRGRFRTLTKSKEQRVRKPQWKDKDVSELIPSVSFVLG</sequence>
<dbReference type="RefSeq" id="XP_043130569.1">
    <property type="nucleotide sequence ID" value="XM_043274634.1"/>
</dbReference>
<gene>
    <name evidence="2" type="ORF">Aspvir_003046</name>
</gene>
<dbReference type="GeneID" id="66931028"/>
<accession>A0A9P3C729</accession>
<evidence type="ECO:0000313" key="2">
    <source>
        <dbReference type="EMBL" id="GIK07383.1"/>
    </source>
</evidence>
<organism evidence="2 3">
    <name type="scientific">Aspergillus viridinutans</name>
    <dbReference type="NCBI Taxonomy" id="75553"/>
    <lineage>
        <taxon>Eukaryota</taxon>
        <taxon>Fungi</taxon>
        <taxon>Dikarya</taxon>
        <taxon>Ascomycota</taxon>
        <taxon>Pezizomycotina</taxon>
        <taxon>Eurotiomycetes</taxon>
        <taxon>Eurotiomycetidae</taxon>
        <taxon>Eurotiales</taxon>
        <taxon>Aspergillaceae</taxon>
        <taxon>Aspergillus</taxon>
        <taxon>Aspergillus subgen. Fumigati</taxon>
    </lineage>
</organism>
<feature type="compositionally biased region" description="Polar residues" evidence="1">
    <location>
        <begin position="253"/>
        <end position="273"/>
    </location>
</feature>
<feature type="region of interest" description="Disordered" evidence="1">
    <location>
        <begin position="251"/>
        <end position="274"/>
    </location>
</feature>
<evidence type="ECO:0000313" key="3">
    <source>
        <dbReference type="Proteomes" id="UP000710440"/>
    </source>
</evidence>
<evidence type="ECO:0000256" key="1">
    <source>
        <dbReference type="SAM" id="MobiDB-lite"/>
    </source>
</evidence>